<dbReference type="EMBL" id="JABFAB010000004">
    <property type="protein sequence ID" value="MBA0646461.1"/>
    <property type="molecule type" value="Genomic_DNA"/>
</dbReference>
<evidence type="ECO:0000313" key="1">
    <source>
        <dbReference type="EMBL" id="MBA0646461.1"/>
    </source>
</evidence>
<proteinExistence type="predicted"/>
<protein>
    <submittedName>
        <fullName evidence="1">Uncharacterized protein</fullName>
    </submittedName>
</protein>
<dbReference type="AlphaFoldDB" id="A0A7J8U7Q0"/>
<gene>
    <name evidence="1" type="ORF">Goklo_014426</name>
</gene>
<name>A0A7J8U7Q0_9ROSI</name>
<keyword evidence="2" id="KW-1185">Reference proteome</keyword>
<evidence type="ECO:0000313" key="2">
    <source>
        <dbReference type="Proteomes" id="UP000593573"/>
    </source>
</evidence>
<reference evidence="1 2" key="1">
    <citation type="journal article" date="2019" name="Genome Biol. Evol.">
        <title>Insights into the evolution of the New World diploid cottons (Gossypium, subgenus Houzingenia) based on genome sequencing.</title>
        <authorList>
            <person name="Grover C.E."/>
            <person name="Arick M.A. 2nd"/>
            <person name="Thrash A."/>
            <person name="Conover J.L."/>
            <person name="Sanders W.S."/>
            <person name="Peterson D.G."/>
            <person name="Frelichowski J.E."/>
            <person name="Scheffler J.A."/>
            <person name="Scheffler B.E."/>
            <person name="Wendel J.F."/>
        </authorList>
    </citation>
    <scope>NUCLEOTIDE SEQUENCE [LARGE SCALE GENOMIC DNA]</scope>
    <source>
        <strain evidence="1">57</strain>
        <tissue evidence="1">Leaf</tissue>
    </source>
</reference>
<accession>A0A7J8U7Q0</accession>
<organism evidence="1 2">
    <name type="scientific">Gossypium klotzschianum</name>
    <dbReference type="NCBI Taxonomy" id="34286"/>
    <lineage>
        <taxon>Eukaryota</taxon>
        <taxon>Viridiplantae</taxon>
        <taxon>Streptophyta</taxon>
        <taxon>Embryophyta</taxon>
        <taxon>Tracheophyta</taxon>
        <taxon>Spermatophyta</taxon>
        <taxon>Magnoliopsida</taxon>
        <taxon>eudicotyledons</taxon>
        <taxon>Gunneridae</taxon>
        <taxon>Pentapetalae</taxon>
        <taxon>rosids</taxon>
        <taxon>malvids</taxon>
        <taxon>Malvales</taxon>
        <taxon>Malvaceae</taxon>
        <taxon>Malvoideae</taxon>
        <taxon>Gossypium</taxon>
    </lineage>
</organism>
<dbReference type="Proteomes" id="UP000593573">
    <property type="component" value="Unassembled WGS sequence"/>
</dbReference>
<comment type="caution">
    <text evidence="1">The sequence shown here is derived from an EMBL/GenBank/DDBJ whole genome shotgun (WGS) entry which is preliminary data.</text>
</comment>
<sequence length="18" mass="2025">MAAEVVVGMWTECKDKDL</sequence>